<evidence type="ECO:0000259" key="1">
    <source>
        <dbReference type="PROSITE" id="PS50918"/>
    </source>
</evidence>
<proteinExistence type="predicted"/>
<evidence type="ECO:0000313" key="3">
    <source>
        <dbReference type="Proteomes" id="UP000051952"/>
    </source>
</evidence>
<gene>
    <name evidence="2" type="ORF">BSAL_65455</name>
</gene>
<dbReference type="Proteomes" id="UP000051952">
    <property type="component" value="Unassembled WGS sequence"/>
</dbReference>
<sequence>MAAWFYVDDQHGVLPCSYSSSHELELAFQKRKTNPVTNPQCIDIAMGGVLYQADIVLMEQY</sequence>
<dbReference type="InterPro" id="IPR037197">
    <property type="entry name" value="WWE_dom_sf"/>
</dbReference>
<feature type="non-terminal residue" evidence="2">
    <location>
        <position position="61"/>
    </location>
</feature>
<feature type="domain" description="WWE" evidence="1">
    <location>
        <begin position="1"/>
        <end position="61"/>
    </location>
</feature>
<name>A0A0S4INW8_BODSA</name>
<dbReference type="SUPFAM" id="SSF117839">
    <property type="entry name" value="WWE domain"/>
    <property type="match status" value="1"/>
</dbReference>
<accession>A0A0S4INW8</accession>
<dbReference type="InterPro" id="IPR004170">
    <property type="entry name" value="WWE_dom"/>
</dbReference>
<dbReference type="AlphaFoldDB" id="A0A0S4INW8"/>
<dbReference type="PROSITE" id="PS50918">
    <property type="entry name" value="WWE"/>
    <property type="match status" value="1"/>
</dbReference>
<reference evidence="3" key="1">
    <citation type="submission" date="2015-09" db="EMBL/GenBank/DDBJ databases">
        <authorList>
            <consortium name="Pathogen Informatics"/>
        </authorList>
    </citation>
    <scope>NUCLEOTIDE SEQUENCE [LARGE SCALE GENOMIC DNA]</scope>
    <source>
        <strain evidence="3">Lake Konstanz</strain>
    </source>
</reference>
<organism evidence="2 3">
    <name type="scientific">Bodo saltans</name>
    <name type="common">Flagellated protozoan</name>
    <dbReference type="NCBI Taxonomy" id="75058"/>
    <lineage>
        <taxon>Eukaryota</taxon>
        <taxon>Discoba</taxon>
        <taxon>Euglenozoa</taxon>
        <taxon>Kinetoplastea</taxon>
        <taxon>Metakinetoplastina</taxon>
        <taxon>Eubodonida</taxon>
        <taxon>Bodonidae</taxon>
        <taxon>Bodo</taxon>
    </lineage>
</organism>
<evidence type="ECO:0000313" key="2">
    <source>
        <dbReference type="EMBL" id="CUF75030.1"/>
    </source>
</evidence>
<dbReference type="VEuPathDB" id="TriTrypDB:BSAL_65455"/>
<protein>
    <recommendedName>
        <fullName evidence="1">WWE domain-containing protein</fullName>
    </recommendedName>
</protein>
<keyword evidence="3" id="KW-1185">Reference proteome</keyword>
<dbReference type="EMBL" id="CYKH01000397">
    <property type="protein sequence ID" value="CUF75030.1"/>
    <property type="molecule type" value="Genomic_DNA"/>
</dbReference>